<keyword evidence="2" id="KW-1185">Reference proteome</keyword>
<name>A0ABV1EMN0_9FIRM</name>
<accession>A0ABV1EMN0</accession>
<protein>
    <submittedName>
        <fullName evidence="1">Uncharacterized protein</fullName>
    </submittedName>
</protein>
<comment type="caution">
    <text evidence="1">The sequence shown here is derived from an EMBL/GenBank/DDBJ whole genome shotgun (WGS) entry which is preliminary data.</text>
</comment>
<evidence type="ECO:0000313" key="1">
    <source>
        <dbReference type="EMBL" id="MEQ2455855.1"/>
    </source>
</evidence>
<proteinExistence type="predicted"/>
<sequence length="155" mass="17707">MHHHDHHGCCCGHDHDHMQDQRQSCPVSEGELSGEERALLHELDHHHYLPVARFLLESTKQDDFSSVALAPVYLRHPEESLEQVRRTGALLLGLEEKGYLSLDYGYPLDGYPYEEYHSSQVYAYFCRSVEEARGREGFLGDTPVLELGSIAPMEK</sequence>
<dbReference type="Proteomes" id="UP001440599">
    <property type="component" value="Unassembled WGS sequence"/>
</dbReference>
<dbReference type="EMBL" id="JBBMFT010000002">
    <property type="protein sequence ID" value="MEQ2455855.1"/>
    <property type="molecule type" value="Genomic_DNA"/>
</dbReference>
<dbReference type="RefSeq" id="WP_349139455.1">
    <property type="nucleotide sequence ID" value="NZ_JBBMFT010000002.1"/>
</dbReference>
<gene>
    <name evidence="1" type="ORF">WMO45_04915</name>
</gene>
<organism evidence="1 2">
    <name type="scientific">Flavonifractor hominis</name>
    <dbReference type="NCBI Taxonomy" id="3133178"/>
    <lineage>
        <taxon>Bacteria</taxon>
        <taxon>Bacillati</taxon>
        <taxon>Bacillota</taxon>
        <taxon>Clostridia</taxon>
        <taxon>Eubacteriales</taxon>
        <taxon>Oscillospiraceae</taxon>
        <taxon>Flavonifractor</taxon>
    </lineage>
</organism>
<reference evidence="1 2" key="1">
    <citation type="submission" date="2024-03" db="EMBL/GenBank/DDBJ databases">
        <title>Human intestinal bacterial collection.</title>
        <authorList>
            <person name="Pauvert C."/>
            <person name="Hitch T.C.A."/>
            <person name="Clavel T."/>
        </authorList>
    </citation>
    <scope>NUCLEOTIDE SEQUENCE [LARGE SCALE GENOMIC DNA]</scope>
    <source>
        <strain evidence="1 2">CLA-AP-H34</strain>
    </source>
</reference>
<evidence type="ECO:0000313" key="2">
    <source>
        <dbReference type="Proteomes" id="UP001440599"/>
    </source>
</evidence>